<protein>
    <recommendedName>
        <fullName evidence="1">F-box associated beta-propeller type 1 domain-containing protein</fullName>
    </recommendedName>
</protein>
<evidence type="ECO:0000313" key="3">
    <source>
        <dbReference type="Proteomes" id="UP000594261"/>
    </source>
</evidence>
<dbReference type="EnsemblPlants" id="QL07p026205:mrna">
    <property type="protein sequence ID" value="QL07p026205:mrna"/>
    <property type="gene ID" value="QL07p026205"/>
</dbReference>
<dbReference type="Pfam" id="PF07734">
    <property type="entry name" value="FBA_1"/>
    <property type="match status" value="1"/>
</dbReference>
<sequence length="319" mass="36996">MSSVMVNGFPEDVLMDIFARLPVKSLLQFSEFKKLPKPDDLVDKHIEGIFALTGLGFGYDPESNDYKLVRFSYSKELEDQIYSEVDAYSLSTIFWRRKDMLVPGVVFENSFSKAVINVALHWRGVAKKREFYSFLILSFGIKNEVTQYIKVPEIDLDGDGKEWYPFDRNGSLAIVISSTNYQEYRNKFNIWEYRNTFDIWVMNEYRVEESWTKQLTVGPLSVHSLVGFGKNEELLFASHSVMLLYDLQRVKTPHDDISWANIIGDNFVHCIEAANHIESLVTIEGTTVTAKRVCKNSWFVKDFIFFVLLIVQLVFANFF</sequence>
<keyword evidence="3" id="KW-1185">Reference proteome</keyword>
<dbReference type="AlphaFoldDB" id="A0A7N2M4R6"/>
<name>A0A7N2M4R6_QUELO</name>
<reference evidence="2" key="2">
    <citation type="submission" date="2021-01" db="UniProtKB">
        <authorList>
            <consortium name="EnsemblPlants"/>
        </authorList>
    </citation>
    <scope>IDENTIFICATION</scope>
</reference>
<evidence type="ECO:0000259" key="1">
    <source>
        <dbReference type="Pfam" id="PF07734"/>
    </source>
</evidence>
<dbReference type="Gramene" id="QL07p026205:mrna">
    <property type="protein sequence ID" value="QL07p026205:mrna"/>
    <property type="gene ID" value="QL07p026205"/>
</dbReference>
<dbReference type="PANTHER" id="PTHR31111">
    <property type="entry name" value="BNAA05G37150D PROTEIN-RELATED"/>
    <property type="match status" value="1"/>
</dbReference>
<accession>A0A7N2M4R6</accession>
<dbReference type="PANTHER" id="PTHR31111:SF136">
    <property type="entry name" value="F-BOX ASSOCIATED DOMAIN-CONTAINING PROTEIN"/>
    <property type="match status" value="1"/>
</dbReference>
<feature type="domain" description="F-box associated beta-propeller type 1" evidence="1">
    <location>
        <begin position="56"/>
        <end position="275"/>
    </location>
</feature>
<reference evidence="2 3" key="1">
    <citation type="journal article" date="2016" name="G3 (Bethesda)">
        <title>First Draft Assembly and Annotation of the Genome of a California Endemic Oak Quercus lobata Nee (Fagaceae).</title>
        <authorList>
            <person name="Sork V.L."/>
            <person name="Fitz-Gibbon S.T."/>
            <person name="Puiu D."/>
            <person name="Crepeau M."/>
            <person name="Gugger P.F."/>
            <person name="Sherman R."/>
            <person name="Stevens K."/>
            <person name="Langley C.H."/>
            <person name="Pellegrini M."/>
            <person name="Salzberg S.L."/>
        </authorList>
    </citation>
    <scope>NUCLEOTIDE SEQUENCE [LARGE SCALE GENOMIC DNA]</scope>
    <source>
        <strain evidence="2 3">cv. SW786</strain>
    </source>
</reference>
<organism evidence="2 3">
    <name type="scientific">Quercus lobata</name>
    <name type="common">Valley oak</name>
    <dbReference type="NCBI Taxonomy" id="97700"/>
    <lineage>
        <taxon>Eukaryota</taxon>
        <taxon>Viridiplantae</taxon>
        <taxon>Streptophyta</taxon>
        <taxon>Embryophyta</taxon>
        <taxon>Tracheophyta</taxon>
        <taxon>Spermatophyta</taxon>
        <taxon>Magnoliopsida</taxon>
        <taxon>eudicotyledons</taxon>
        <taxon>Gunneridae</taxon>
        <taxon>Pentapetalae</taxon>
        <taxon>rosids</taxon>
        <taxon>fabids</taxon>
        <taxon>Fagales</taxon>
        <taxon>Fagaceae</taxon>
        <taxon>Quercus</taxon>
    </lineage>
</organism>
<proteinExistence type="predicted"/>
<dbReference type="NCBIfam" id="TIGR01640">
    <property type="entry name" value="F_box_assoc_1"/>
    <property type="match status" value="1"/>
</dbReference>
<dbReference type="Proteomes" id="UP000594261">
    <property type="component" value="Chromosome 7"/>
</dbReference>
<dbReference type="InParanoid" id="A0A7N2M4R6"/>
<dbReference type="InterPro" id="IPR017451">
    <property type="entry name" value="F-box-assoc_interact_dom"/>
</dbReference>
<dbReference type="EMBL" id="LRBV02000007">
    <property type="status" value="NOT_ANNOTATED_CDS"/>
    <property type="molecule type" value="Genomic_DNA"/>
</dbReference>
<evidence type="ECO:0000313" key="2">
    <source>
        <dbReference type="EnsemblPlants" id="QL07p026205:mrna"/>
    </source>
</evidence>
<dbReference type="InterPro" id="IPR006527">
    <property type="entry name" value="F-box-assoc_dom_typ1"/>
</dbReference>